<protein>
    <submittedName>
        <fullName evidence="3">Putative membrane protein</fullName>
    </submittedName>
</protein>
<name>A0A0S4LZT6_9BURK</name>
<feature type="compositionally biased region" description="Basic and acidic residues" evidence="1">
    <location>
        <begin position="41"/>
        <end position="77"/>
    </location>
</feature>
<feature type="transmembrane region" description="Helical" evidence="2">
    <location>
        <begin position="304"/>
        <end position="325"/>
    </location>
</feature>
<keyword evidence="2" id="KW-0812">Transmembrane</keyword>
<evidence type="ECO:0000256" key="1">
    <source>
        <dbReference type="SAM" id="MobiDB-lite"/>
    </source>
</evidence>
<dbReference type="EMBL" id="LN906597">
    <property type="protein sequence ID" value="CUT17075.1"/>
    <property type="molecule type" value="Genomic_DNA"/>
</dbReference>
<accession>A0A0S4LZT6</accession>
<gene>
    <name evidence="3" type="ORF">Ark11_0218</name>
</gene>
<dbReference type="RefSeq" id="WP_092490419.1">
    <property type="nucleotide sequence ID" value="NZ_LN906597.1"/>
</dbReference>
<dbReference type="AlphaFoldDB" id="A0A0S4LZT6"/>
<feature type="transmembrane region" description="Helical" evidence="2">
    <location>
        <begin position="209"/>
        <end position="230"/>
    </location>
</feature>
<evidence type="ECO:0000313" key="4">
    <source>
        <dbReference type="Proteomes" id="UP000198651"/>
    </source>
</evidence>
<reference evidence="4" key="1">
    <citation type="submission" date="2015-11" db="EMBL/GenBank/DDBJ databases">
        <authorList>
            <person name="Seth-Smith H.M.B."/>
        </authorList>
    </citation>
    <scope>NUCLEOTIDE SEQUENCE [LARGE SCALE GENOMIC DNA]</scope>
    <source>
        <strain evidence="4">2013Ark11</strain>
    </source>
</reference>
<feature type="compositionally biased region" description="Polar residues" evidence="1">
    <location>
        <begin position="30"/>
        <end position="40"/>
    </location>
</feature>
<feature type="region of interest" description="Disordered" evidence="1">
    <location>
        <begin position="1"/>
        <end position="77"/>
    </location>
</feature>
<feature type="transmembrane region" description="Helical" evidence="2">
    <location>
        <begin position="179"/>
        <end position="202"/>
    </location>
</feature>
<keyword evidence="2" id="KW-1133">Transmembrane helix</keyword>
<evidence type="ECO:0000256" key="2">
    <source>
        <dbReference type="SAM" id="Phobius"/>
    </source>
</evidence>
<feature type="transmembrane region" description="Helical" evidence="2">
    <location>
        <begin position="269"/>
        <end position="292"/>
    </location>
</feature>
<evidence type="ECO:0000313" key="3">
    <source>
        <dbReference type="EMBL" id="CUT17075.1"/>
    </source>
</evidence>
<feature type="transmembrane region" description="Helical" evidence="2">
    <location>
        <begin position="236"/>
        <end position="257"/>
    </location>
</feature>
<keyword evidence="2" id="KW-0472">Membrane</keyword>
<dbReference type="Proteomes" id="UP000198651">
    <property type="component" value="Chromosome I"/>
</dbReference>
<keyword evidence="4" id="KW-1185">Reference proteome</keyword>
<dbReference type="OrthoDB" id="9940852at2"/>
<organism evidence="3 4">
    <name type="scientific">Candidatus Ichthyocystis hellenicum</name>
    <dbReference type="NCBI Taxonomy" id="1561003"/>
    <lineage>
        <taxon>Bacteria</taxon>
        <taxon>Pseudomonadati</taxon>
        <taxon>Pseudomonadota</taxon>
        <taxon>Betaproteobacteria</taxon>
        <taxon>Burkholderiales</taxon>
        <taxon>Candidatus Ichthyocystis</taxon>
    </lineage>
</organism>
<dbReference type="STRING" id="1561003.Ark11_0218"/>
<sequence length="443" mass="46433">MDIASVEELGAVINSGGDQQGADEFKVDQGTDTVGSSSDLTSRKAGDKSKVESSSDDMRSDPDGHNKGKDEVLYGDRERPGVKDLLGSIGDILGKGGLTSGPQGIPYPDDLAWLKNVDVQSLMLMVNGETNHNMTTLIQGMNVRIQGQANDMKSLHDKNIENIVAATEAAAKVHSPFGIFMKVITAVVMFVLAALSILACVVAPSPLTIVAAIAAVLAMVNSFLAVASVATGTSCTLSSLFLMLGQLIASALESSGMDEKKAKDIGDTVAGLFGTISLSFLGDPAILAQFFSGVGRSCGMSDDSAYIFAAVMAAIAMVVMMVVCFRAGGLNSLKSIVDKLGGFEQLSRVAGAIDSAVSSAVCASQLAQSSYGIYSSKMQCNAMTAESVVSRIRAFIQQLRGLQDNDTKDLKEYAKALTEITKCANETVKSMCRAKDVAFQHMA</sequence>
<proteinExistence type="predicted"/>